<accession>A0A4Q1B934</accession>
<reference evidence="2 3" key="1">
    <citation type="submission" date="2016-06" db="EMBL/GenBank/DDBJ databases">
        <title>Evolution of pathogenesis and genome organization in the Tremellales.</title>
        <authorList>
            <person name="Cuomo C."/>
            <person name="Litvintseva A."/>
            <person name="Heitman J."/>
            <person name="Chen Y."/>
            <person name="Sun S."/>
            <person name="Springer D."/>
            <person name="Dromer F."/>
            <person name="Young S."/>
            <person name="Zeng Q."/>
            <person name="Chapman S."/>
            <person name="Gujja S."/>
            <person name="Saif S."/>
            <person name="Birren B."/>
        </authorList>
    </citation>
    <scope>NUCLEOTIDE SEQUENCE [LARGE SCALE GENOMIC DNA]</scope>
    <source>
        <strain evidence="2 3">ATCC 28783</strain>
    </source>
</reference>
<proteinExistence type="predicted"/>
<sequence length="192" mass="20589">MSGLPSNEARHDRNSTNSHGRKQSTLELGVRRASDFLWNPQTIASNALPCPNQDDNNKLVMSFEEAQGSLPPGVTLSESDPGNRYEPTTGTVWVGGVEMTLAQFISHVHAQRHPSLPPTGSPKGMLEQAISSSPEAGFQTWDNRGVDSLKADILWTHLNLPRERSQGILGASTSSRSALNSDSAATGSQSQA</sequence>
<name>A0A4Q1B934_TREME</name>
<organism evidence="2 3">
    <name type="scientific">Tremella mesenterica</name>
    <name type="common">Jelly fungus</name>
    <dbReference type="NCBI Taxonomy" id="5217"/>
    <lineage>
        <taxon>Eukaryota</taxon>
        <taxon>Fungi</taxon>
        <taxon>Dikarya</taxon>
        <taxon>Basidiomycota</taxon>
        <taxon>Agaricomycotina</taxon>
        <taxon>Tremellomycetes</taxon>
        <taxon>Tremellales</taxon>
        <taxon>Tremellaceae</taxon>
        <taxon>Tremella</taxon>
    </lineage>
</organism>
<comment type="caution">
    <text evidence="2">The sequence shown here is derived from an EMBL/GenBank/DDBJ whole genome shotgun (WGS) entry which is preliminary data.</text>
</comment>
<dbReference type="Proteomes" id="UP000289152">
    <property type="component" value="Unassembled WGS sequence"/>
</dbReference>
<evidence type="ECO:0000313" key="3">
    <source>
        <dbReference type="Proteomes" id="UP000289152"/>
    </source>
</evidence>
<evidence type="ECO:0000313" key="2">
    <source>
        <dbReference type="EMBL" id="RXK35278.1"/>
    </source>
</evidence>
<dbReference type="VEuPathDB" id="FungiDB:TREMEDRAFT_62394"/>
<keyword evidence="3" id="KW-1185">Reference proteome</keyword>
<evidence type="ECO:0000256" key="1">
    <source>
        <dbReference type="SAM" id="MobiDB-lite"/>
    </source>
</evidence>
<dbReference type="AlphaFoldDB" id="A0A4Q1B934"/>
<dbReference type="InParanoid" id="A0A4Q1B934"/>
<feature type="region of interest" description="Disordered" evidence="1">
    <location>
        <begin position="1"/>
        <end position="26"/>
    </location>
</feature>
<protein>
    <submittedName>
        <fullName evidence="2">Uncharacterized protein</fullName>
    </submittedName>
</protein>
<feature type="compositionally biased region" description="Polar residues" evidence="1">
    <location>
        <begin position="15"/>
        <end position="26"/>
    </location>
</feature>
<dbReference type="EMBL" id="SDIL01000146">
    <property type="protein sequence ID" value="RXK35278.1"/>
    <property type="molecule type" value="Genomic_DNA"/>
</dbReference>
<feature type="region of interest" description="Disordered" evidence="1">
    <location>
        <begin position="166"/>
        <end position="192"/>
    </location>
</feature>
<gene>
    <name evidence="2" type="ORF">M231_07449</name>
</gene>
<feature type="compositionally biased region" description="Polar residues" evidence="1">
    <location>
        <begin position="171"/>
        <end position="192"/>
    </location>
</feature>